<dbReference type="EMBL" id="FOSG01000008">
    <property type="protein sequence ID" value="SFK74016.1"/>
    <property type="molecule type" value="Genomic_DNA"/>
</dbReference>
<proteinExistence type="predicted"/>
<dbReference type="AlphaFoldDB" id="A0A1I4C1F5"/>
<organism evidence="2 3">
    <name type="scientific">Streptomyces pini</name>
    <dbReference type="NCBI Taxonomy" id="1520580"/>
    <lineage>
        <taxon>Bacteria</taxon>
        <taxon>Bacillati</taxon>
        <taxon>Actinomycetota</taxon>
        <taxon>Actinomycetes</taxon>
        <taxon>Kitasatosporales</taxon>
        <taxon>Streptomycetaceae</taxon>
        <taxon>Streptomyces</taxon>
    </lineage>
</organism>
<protein>
    <submittedName>
        <fullName evidence="2">Uncharacterized protein</fullName>
    </submittedName>
</protein>
<name>A0A1I4C1F5_9ACTN</name>
<evidence type="ECO:0000313" key="2">
    <source>
        <dbReference type="EMBL" id="SFK74016.1"/>
    </source>
</evidence>
<keyword evidence="3" id="KW-1185">Reference proteome</keyword>
<sequence length="33" mass="3533">MSDPQPQTPPLDGPTANESDLDRALFGPYGDDD</sequence>
<evidence type="ECO:0000256" key="1">
    <source>
        <dbReference type="SAM" id="MobiDB-lite"/>
    </source>
</evidence>
<evidence type="ECO:0000313" key="3">
    <source>
        <dbReference type="Proteomes" id="UP000198928"/>
    </source>
</evidence>
<feature type="compositionally biased region" description="Pro residues" evidence="1">
    <location>
        <begin position="1"/>
        <end position="12"/>
    </location>
</feature>
<gene>
    <name evidence="2" type="ORF">SAMN05192584_108194</name>
</gene>
<reference evidence="3" key="1">
    <citation type="submission" date="2016-10" db="EMBL/GenBank/DDBJ databases">
        <authorList>
            <person name="Varghese N."/>
            <person name="Submissions S."/>
        </authorList>
    </citation>
    <scope>NUCLEOTIDE SEQUENCE [LARGE SCALE GENOMIC DNA]</scope>
    <source>
        <strain evidence="3">PL19</strain>
    </source>
</reference>
<accession>A0A1I4C1F5</accession>
<feature type="region of interest" description="Disordered" evidence="1">
    <location>
        <begin position="1"/>
        <end position="33"/>
    </location>
</feature>
<dbReference type="Proteomes" id="UP000198928">
    <property type="component" value="Unassembled WGS sequence"/>
</dbReference>